<sequence>MTKLSIIILMAVAVCSCFGVPDRQTARSVSEDAIVSNANQFSFDTVEAKDLNTAKPIDEFTARGKNNNKGNKNKMEALHMGLNYIKMIISTLMAAVGHLIAFKGVGLALISVIIQIAQFIMVLKKNKESHPPAYKVIETPWHTVAPSENYSGGGGAGYGSYNSYTGHGKSADDVTKTSPYASYAARRRR</sequence>
<feature type="signal peptide" evidence="3">
    <location>
        <begin position="1"/>
        <end position="17"/>
    </location>
</feature>
<evidence type="ECO:0000313" key="5">
    <source>
        <dbReference type="Proteomes" id="UP000325440"/>
    </source>
</evidence>
<keyword evidence="3" id="KW-0732">Signal</keyword>
<dbReference type="AlphaFoldDB" id="A0A5E4MC71"/>
<accession>A0A5E4MC71</accession>
<evidence type="ECO:0000256" key="2">
    <source>
        <dbReference type="SAM" id="Phobius"/>
    </source>
</evidence>
<feature type="transmembrane region" description="Helical" evidence="2">
    <location>
        <begin position="84"/>
        <end position="117"/>
    </location>
</feature>
<feature type="chain" id="PRO_5022983371" evidence="3">
    <location>
        <begin position="18"/>
        <end position="189"/>
    </location>
</feature>
<evidence type="ECO:0000256" key="3">
    <source>
        <dbReference type="SAM" id="SignalP"/>
    </source>
</evidence>
<evidence type="ECO:0000313" key="4">
    <source>
        <dbReference type="EMBL" id="VVC29712.1"/>
    </source>
</evidence>
<dbReference type="Proteomes" id="UP000325440">
    <property type="component" value="Unassembled WGS sequence"/>
</dbReference>
<gene>
    <name evidence="4" type="ORF">CINCED_3A014090</name>
</gene>
<protein>
    <submittedName>
        <fullName evidence="4">Uncharacterized protein</fullName>
    </submittedName>
</protein>
<organism evidence="4 5">
    <name type="scientific">Cinara cedri</name>
    <dbReference type="NCBI Taxonomy" id="506608"/>
    <lineage>
        <taxon>Eukaryota</taxon>
        <taxon>Metazoa</taxon>
        <taxon>Ecdysozoa</taxon>
        <taxon>Arthropoda</taxon>
        <taxon>Hexapoda</taxon>
        <taxon>Insecta</taxon>
        <taxon>Pterygota</taxon>
        <taxon>Neoptera</taxon>
        <taxon>Paraneoptera</taxon>
        <taxon>Hemiptera</taxon>
        <taxon>Sternorrhyncha</taxon>
        <taxon>Aphidomorpha</taxon>
        <taxon>Aphidoidea</taxon>
        <taxon>Aphididae</taxon>
        <taxon>Lachninae</taxon>
        <taxon>Cinara</taxon>
    </lineage>
</organism>
<dbReference type="PROSITE" id="PS51257">
    <property type="entry name" value="PROKAR_LIPOPROTEIN"/>
    <property type="match status" value="1"/>
</dbReference>
<keyword evidence="5" id="KW-1185">Reference proteome</keyword>
<proteinExistence type="predicted"/>
<reference evidence="4 5" key="1">
    <citation type="submission" date="2019-08" db="EMBL/GenBank/DDBJ databases">
        <authorList>
            <person name="Alioto T."/>
            <person name="Alioto T."/>
            <person name="Gomez Garrido J."/>
        </authorList>
    </citation>
    <scope>NUCLEOTIDE SEQUENCE [LARGE SCALE GENOMIC DNA]</scope>
</reference>
<feature type="region of interest" description="Disordered" evidence="1">
    <location>
        <begin position="166"/>
        <end position="189"/>
    </location>
</feature>
<keyword evidence="2" id="KW-1133">Transmembrane helix</keyword>
<keyword evidence="2" id="KW-0472">Membrane</keyword>
<dbReference type="EMBL" id="CABPRJ010000497">
    <property type="protein sequence ID" value="VVC29712.1"/>
    <property type="molecule type" value="Genomic_DNA"/>
</dbReference>
<keyword evidence="2" id="KW-0812">Transmembrane</keyword>
<name>A0A5E4MC71_9HEMI</name>
<evidence type="ECO:0000256" key="1">
    <source>
        <dbReference type="SAM" id="MobiDB-lite"/>
    </source>
</evidence>
<dbReference type="OrthoDB" id="6607591at2759"/>